<dbReference type="EMBL" id="FMIO01000491">
    <property type="protein sequence ID" value="SCL95823.1"/>
    <property type="molecule type" value="Genomic_DNA"/>
</dbReference>
<dbReference type="Proteomes" id="UP000195879">
    <property type="component" value="Unassembled WGS sequence"/>
</dbReference>
<organism evidence="1 2">
    <name type="scientific">Plasmodium chabaudi adami</name>
    <dbReference type="NCBI Taxonomy" id="5826"/>
    <lineage>
        <taxon>Eukaryota</taxon>
        <taxon>Sar</taxon>
        <taxon>Alveolata</taxon>
        <taxon>Apicomplexa</taxon>
        <taxon>Aconoidasida</taxon>
        <taxon>Haemosporida</taxon>
        <taxon>Plasmodiidae</taxon>
        <taxon>Plasmodium</taxon>
        <taxon>Plasmodium (Vinckeia)</taxon>
    </lineage>
</organism>
<sequence>MFLCCGSGLMLCLWNPYMGYGYVSYYI</sequence>
<evidence type="ECO:0000313" key="1">
    <source>
        <dbReference type="EMBL" id="SCL95823.1"/>
    </source>
</evidence>
<reference evidence="1 2" key="1">
    <citation type="submission" date="2016-08" db="EMBL/GenBank/DDBJ databases">
        <authorList>
            <consortium name="Pathogen Informatics"/>
        </authorList>
    </citation>
    <scope>NUCLEOTIDE SEQUENCE [LARGE SCALE GENOMIC DNA]</scope>
    <source>
        <strain evidence="1 2">DK</strain>
    </source>
</reference>
<name>A0A1D3LAD6_PLACE</name>
<gene>
    <name evidence="1" type="ORF">PCHDK_000547900</name>
</gene>
<proteinExistence type="predicted"/>
<accession>A0A1D3LAD6</accession>
<protein>
    <submittedName>
        <fullName evidence="1">Uncharacterized protein</fullName>
    </submittedName>
</protein>
<evidence type="ECO:0000313" key="2">
    <source>
        <dbReference type="Proteomes" id="UP000195879"/>
    </source>
</evidence>
<dbReference type="AlphaFoldDB" id="A0A1D3LAD6"/>